<feature type="compositionally biased region" description="Basic and acidic residues" evidence="6">
    <location>
        <begin position="1300"/>
        <end position="1313"/>
    </location>
</feature>
<feature type="domain" description="Ion transport" evidence="8">
    <location>
        <begin position="674"/>
        <end position="913"/>
    </location>
</feature>
<dbReference type="GO" id="GO:0005261">
    <property type="term" value="F:monoatomic cation channel activity"/>
    <property type="evidence" value="ECO:0007669"/>
    <property type="project" value="TreeGrafter"/>
</dbReference>
<dbReference type="OrthoDB" id="9983120at2759"/>
<dbReference type="InterPro" id="IPR057366">
    <property type="entry name" value="TRPM-like"/>
</dbReference>
<feature type="transmembrane region" description="Helical" evidence="7">
    <location>
        <begin position="644"/>
        <end position="665"/>
    </location>
</feature>
<dbReference type="GO" id="GO:0005886">
    <property type="term" value="C:plasma membrane"/>
    <property type="evidence" value="ECO:0007669"/>
    <property type="project" value="TreeGrafter"/>
</dbReference>
<accession>A0A9W2YA21</accession>
<name>A0A9W2YA21_BIOGL</name>
<feature type="compositionally biased region" description="Basic and acidic residues" evidence="6">
    <location>
        <begin position="1511"/>
        <end position="1520"/>
    </location>
</feature>
<dbReference type="PANTHER" id="PTHR13800:SF12">
    <property type="entry name" value="TRANSIENT RECEPTOR POTENTIAL CATION CHANNEL SUBFAMILY M MEMBER-LIKE 2"/>
    <property type="match status" value="1"/>
</dbReference>
<evidence type="ECO:0000313" key="11">
    <source>
        <dbReference type="RefSeq" id="XP_055859547.1"/>
    </source>
</evidence>
<evidence type="ECO:0000256" key="7">
    <source>
        <dbReference type="SAM" id="Phobius"/>
    </source>
</evidence>
<feature type="coiled-coil region" evidence="5">
    <location>
        <begin position="965"/>
        <end position="999"/>
    </location>
</feature>
<evidence type="ECO:0000256" key="1">
    <source>
        <dbReference type="ARBA" id="ARBA00004141"/>
    </source>
</evidence>
<keyword evidence="10" id="KW-1185">Reference proteome</keyword>
<dbReference type="Pfam" id="PF25508">
    <property type="entry name" value="TRPM2"/>
    <property type="match status" value="1"/>
</dbReference>
<feature type="transmembrane region" description="Helical" evidence="7">
    <location>
        <begin position="709"/>
        <end position="734"/>
    </location>
</feature>
<dbReference type="GeneID" id="106051063"/>
<feature type="region of interest" description="Disordered" evidence="6">
    <location>
        <begin position="1496"/>
        <end position="1522"/>
    </location>
</feature>
<feature type="domain" description="TRPM-like" evidence="9">
    <location>
        <begin position="465"/>
        <end position="584"/>
    </location>
</feature>
<evidence type="ECO:0000256" key="6">
    <source>
        <dbReference type="SAM" id="MobiDB-lite"/>
    </source>
</evidence>
<evidence type="ECO:0000259" key="8">
    <source>
        <dbReference type="Pfam" id="PF00520"/>
    </source>
</evidence>
<feature type="compositionally biased region" description="Acidic residues" evidence="6">
    <location>
        <begin position="1279"/>
        <end position="1290"/>
    </location>
</feature>
<keyword evidence="5" id="KW-0175">Coiled coil</keyword>
<protein>
    <submittedName>
        <fullName evidence="11">Uncharacterized protein LOC106051063 isoform X1</fullName>
    </submittedName>
</protein>
<dbReference type="Pfam" id="PF00520">
    <property type="entry name" value="Ion_trans"/>
    <property type="match status" value="1"/>
</dbReference>
<feature type="transmembrane region" description="Helical" evidence="7">
    <location>
        <begin position="810"/>
        <end position="827"/>
    </location>
</feature>
<reference evidence="11" key="1">
    <citation type="submission" date="2025-08" db="UniProtKB">
        <authorList>
            <consortium name="RefSeq"/>
        </authorList>
    </citation>
    <scope>IDENTIFICATION</scope>
</reference>
<keyword evidence="4 7" id="KW-0472">Membrane</keyword>
<gene>
    <name evidence="11" type="primary">LOC106051063</name>
</gene>
<dbReference type="GO" id="GO:0030001">
    <property type="term" value="P:metal ion transport"/>
    <property type="evidence" value="ECO:0007669"/>
    <property type="project" value="TreeGrafter"/>
</dbReference>
<dbReference type="Proteomes" id="UP001165740">
    <property type="component" value="Chromosome 11"/>
</dbReference>
<dbReference type="RefSeq" id="XP_055859547.1">
    <property type="nucleotide sequence ID" value="XM_056003572.1"/>
</dbReference>
<evidence type="ECO:0000313" key="10">
    <source>
        <dbReference type="Proteomes" id="UP001165740"/>
    </source>
</evidence>
<dbReference type="PANTHER" id="PTHR13800">
    <property type="entry name" value="TRANSIENT RECEPTOR POTENTIAL CATION CHANNEL, SUBFAMILY M, MEMBER 6"/>
    <property type="match status" value="1"/>
</dbReference>
<evidence type="ECO:0000256" key="5">
    <source>
        <dbReference type="SAM" id="Coils"/>
    </source>
</evidence>
<feature type="region of interest" description="Disordered" evidence="6">
    <location>
        <begin position="1271"/>
        <end position="1315"/>
    </location>
</feature>
<feature type="transmembrane region" description="Helical" evidence="7">
    <location>
        <begin position="878"/>
        <end position="899"/>
    </location>
</feature>
<proteinExistence type="predicted"/>
<comment type="subcellular location">
    <subcellularLocation>
        <location evidence="1">Membrane</location>
        <topology evidence="1">Multi-pass membrane protein</topology>
    </subcellularLocation>
</comment>
<organism evidence="10 11">
    <name type="scientific">Biomphalaria glabrata</name>
    <name type="common">Bloodfluke planorb</name>
    <name type="synonym">Freshwater snail</name>
    <dbReference type="NCBI Taxonomy" id="6526"/>
    <lineage>
        <taxon>Eukaryota</taxon>
        <taxon>Metazoa</taxon>
        <taxon>Spiralia</taxon>
        <taxon>Lophotrochozoa</taxon>
        <taxon>Mollusca</taxon>
        <taxon>Gastropoda</taxon>
        <taxon>Heterobranchia</taxon>
        <taxon>Euthyneura</taxon>
        <taxon>Panpulmonata</taxon>
        <taxon>Hygrophila</taxon>
        <taxon>Lymnaeoidea</taxon>
        <taxon>Planorbidae</taxon>
        <taxon>Biomphalaria</taxon>
    </lineage>
</organism>
<keyword evidence="3 7" id="KW-1133">Transmembrane helix</keyword>
<evidence type="ECO:0000256" key="3">
    <source>
        <dbReference type="ARBA" id="ARBA00022989"/>
    </source>
</evidence>
<dbReference type="InterPro" id="IPR005821">
    <property type="entry name" value="Ion_trans_dom"/>
</dbReference>
<dbReference type="InterPro" id="IPR050927">
    <property type="entry name" value="TRPM"/>
</dbReference>
<sequence length="1660" mass="192865">MTKPKNKIEPDGQMSREDTVADLLVSTSTANTPPLNHANHFNHFNKKQVQISTKLPDSDQETKIESTLPLSKIVEQMKTQQMLQDSNQSKKRNTLVWKDRNGELFTNLSTETNTEAQCSDVLDNFYFDRPDLIIRIIGQTKRDGTNASEHREYPDLEYCLSYTGKGGIHLLPEDMKSRVINLLNETGSWIVSSFEDHDVLESARQPYVMPVKVEPEAFPEVSIWPQSFTYSALYLANEQKVTKKTEESPYECILVADGNVKDLTKLLRGENTSESAVVILKGAGHLADVLADAVSRKEDTSLEQVVTKLNELQKTSFPVPSDLGQTFHKFCKSATIFKQDLLLPDLGIGSTILNAIIKVKPTRRLKLLKLFVYLDSFELAEKFIFQPFCKLEECYPVVQLAYVHKRLRFIDYFLRKGLFWDMQKNGYVMNSVITDSRALHFNETLHRNTSFSMYFEEHQFLWQDNQLDNSDFYGICDHLFRQCLMSEDFKMSMLFWLKTQNPLGALLLAYNYLKKAARREHNLLKKKAIKSASKDYQDLAVTFVNACYEKDAETTLKMLTRKMERYDNQSCIDIAMSSENLDFLEQPACVTIQRRVWNWGYLWDFYSDNASKLDQFEVESGSQKPKSIVREQFKKNWLKYFQSLFAPVTMFSLNGMGLLVFIFAFSLTLLGRLEQSTFHWLEWYLAANVVVSCFEEYMEMKDCFNRGRWLIYFSSGWNIVDMLSILLFIIGAALRIVASFNSTSDIWFDLARLALCVDFIIFTLRLLHNCYSNQVLGPTCSMIFKTVLVLMKFLYILAVIWISYAVASEAILYPNSVLNSYTMFFLLRKAYWQMFGQFFLDEIDAGKPTDPNTLACTTDKNLYADYLELRCPTYLGRYVAPILMAVYVMFVNILLFNLITATFTKSIKKIQVQSGKLWRFQFFELTRDFSKVTFLPLPFTPVSMLARKLNESKKDEDGFSIYHQRSDHRARENALESSIRELEEVLDNQLKDINILKQAKENIKYQKVISRTRLDTIKKTFNEIEKFLIKMAIMDYLIKKPAENAQTLIAIQDNEKHCLLNKLIQYKENELSKNGKTANDKNMLGSNKNELDLWDKHVNGLLAEICKFGQENDIIQHIFKEIKNLKKHKYTSAAQLDTVKNLEQKVEELNQIRLPKIFDKTNVQDRRVNRIRAVRRRLEDLHCLLEQSPDQSIIDQNDNFFFQLQEKLKGLKTALTSLQCIYIRRETLNKINAFSDIVSQDIKGRDLLETEAKIKDLEVYVIQNHMEPKMQKKNFKAEDEQESSEEEPDDKVDTLSRNTKSKDDKTSLSKDDKENTEDDIPFIHWIPMYSDSQVTVNNDDSTTFIQEPEELKSISFNHKDTKHHVDRRSYMGRYELHDGKPLNPLWDKTSEGFSSLKRWGPNHFGIPVITRIKRKKNKIFRKANKVELEFLVRKSNLPGQYEFPQIPCFPNQDPFTEFMRDKSNYVKKVLKKHLSLSSIENLLNAVRQLRVLNRWRKPEPNPGTSPSTKLSHAENVEHKSPTISKTKSKLCETFRNWFRKSKKPEPLTSMLNSQIHVRSCQKVNTVYIGVAEEEMSKHKWKEIRIINYHNPNAENQAKLETDVSLEWVDSSKYKDIKEVKFISIKETTGKDIVKFVCALHDAYTERPASAAIVAVGKTMS</sequence>
<evidence type="ECO:0000256" key="4">
    <source>
        <dbReference type="ARBA" id="ARBA00023136"/>
    </source>
</evidence>
<keyword evidence="2 7" id="KW-0812">Transmembrane</keyword>
<evidence type="ECO:0000259" key="9">
    <source>
        <dbReference type="Pfam" id="PF25508"/>
    </source>
</evidence>
<evidence type="ECO:0000256" key="2">
    <source>
        <dbReference type="ARBA" id="ARBA00022692"/>
    </source>
</evidence>
<feature type="transmembrane region" description="Helical" evidence="7">
    <location>
        <begin position="746"/>
        <end position="767"/>
    </location>
</feature>
<feature type="transmembrane region" description="Helical" evidence="7">
    <location>
        <begin position="787"/>
        <end position="804"/>
    </location>
</feature>